<dbReference type="AlphaFoldDB" id="A0A1G7K339"/>
<dbReference type="EMBL" id="FMZW01000051">
    <property type="protein sequence ID" value="SDF31391.1"/>
    <property type="molecule type" value="Genomic_DNA"/>
</dbReference>
<dbReference type="Proteomes" id="UP000199245">
    <property type="component" value="Unassembled WGS sequence"/>
</dbReference>
<gene>
    <name evidence="1" type="ORF">SAMN05216337_105113</name>
</gene>
<evidence type="ECO:0000313" key="1">
    <source>
        <dbReference type="EMBL" id="SDF31391.1"/>
    </source>
</evidence>
<reference evidence="1 2" key="1">
    <citation type="submission" date="2016-10" db="EMBL/GenBank/DDBJ databases">
        <authorList>
            <person name="de Groot N.N."/>
        </authorList>
    </citation>
    <scope>NUCLEOTIDE SEQUENCE [LARGE SCALE GENOMIC DNA]</scope>
    <source>
        <strain evidence="1 2">R5</strain>
    </source>
</reference>
<protein>
    <submittedName>
        <fullName evidence="1">Uncharacterized protein</fullName>
    </submittedName>
</protein>
<name>A0A1G7K339_9BRAD</name>
<evidence type="ECO:0000313" key="2">
    <source>
        <dbReference type="Proteomes" id="UP000199245"/>
    </source>
</evidence>
<accession>A0A1G7K339</accession>
<proteinExistence type="predicted"/>
<sequence length="41" mass="4471">MKPWRGTRSPTPIRAPGSLTPYKITNLAEESIDASVCSLLL</sequence>
<organism evidence="1 2">
    <name type="scientific">Bradyrhizobium brasilense</name>
    <dbReference type="NCBI Taxonomy" id="1419277"/>
    <lineage>
        <taxon>Bacteria</taxon>
        <taxon>Pseudomonadati</taxon>
        <taxon>Pseudomonadota</taxon>
        <taxon>Alphaproteobacteria</taxon>
        <taxon>Hyphomicrobiales</taxon>
        <taxon>Nitrobacteraceae</taxon>
        <taxon>Bradyrhizobium</taxon>
    </lineage>
</organism>